<evidence type="ECO:0000313" key="2">
    <source>
        <dbReference type="Proteomes" id="UP000622166"/>
    </source>
</evidence>
<reference evidence="1" key="2">
    <citation type="submission" date="2020-09" db="EMBL/GenBank/DDBJ databases">
        <authorList>
            <person name="Sun Q."/>
            <person name="Ohkuma M."/>
        </authorList>
    </citation>
    <scope>NUCLEOTIDE SEQUENCE</scope>
    <source>
        <strain evidence="1">JCM 4815</strain>
    </source>
</reference>
<name>A0A918PD23_9ACTN</name>
<organism evidence="1 2">
    <name type="scientific">Streptomyces poonensis</name>
    <dbReference type="NCBI Taxonomy" id="68255"/>
    <lineage>
        <taxon>Bacteria</taxon>
        <taxon>Bacillati</taxon>
        <taxon>Actinomycetota</taxon>
        <taxon>Actinomycetes</taxon>
        <taxon>Kitasatosporales</taxon>
        <taxon>Streptomycetaceae</taxon>
        <taxon>Streptomyces</taxon>
    </lineage>
</organism>
<evidence type="ECO:0000313" key="1">
    <source>
        <dbReference type="EMBL" id="GGY99049.1"/>
    </source>
</evidence>
<dbReference type="EMBL" id="BMVW01000002">
    <property type="protein sequence ID" value="GGY99049.1"/>
    <property type="molecule type" value="Genomic_DNA"/>
</dbReference>
<dbReference type="Gene3D" id="3.40.50.300">
    <property type="entry name" value="P-loop containing nucleotide triphosphate hydrolases"/>
    <property type="match status" value="1"/>
</dbReference>
<evidence type="ECO:0008006" key="3">
    <source>
        <dbReference type="Google" id="ProtNLM"/>
    </source>
</evidence>
<proteinExistence type="predicted"/>
<dbReference type="SUPFAM" id="SSF52540">
    <property type="entry name" value="P-loop containing nucleoside triphosphate hydrolases"/>
    <property type="match status" value="1"/>
</dbReference>
<sequence length="147" mass="16122">MGAAPVRLAAGARFLILHRHPAGIVSSLNNRKGNTATAEANERNALKYLLPLEEARRALDPALRHTVRHKDLTTDPEKVTRGICDWLDVPWEAAMLDYGAQHQGPLPPNLGDRSEKILSGRVQPGRPHPGSESLSARTRVIAKAWGY</sequence>
<reference evidence="1" key="1">
    <citation type="journal article" date="2014" name="Int. J. Syst. Evol. Microbiol.">
        <title>Complete genome sequence of Corynebacterium casei LMG S-19264T (=DSM 44701T), isolated from a smear-ripened cheese.</title>
        <authorList>
            <consortium name="US DOE Joint Genome Institute (JGI-PGF)"/>
            <person name="Walter F."/>
            <person name="Albersmeier A."/>
            <person name="Kalinowski J."/>
            <person name="Ruckert C."/>
        </authorList>
    </citation>
    <scope>NUCLEOTIDE SEQUENCE</scope>
    <source>
        <strain evidence="1">JCM 4815</strain>
    </source>
</reference>
<dbReference type="AlphaFoldDB" id="A0A918PD23"/>
<accession>A0A918PD23</accession>
<keyword evidence="2" id="KW-1185">Reference proteome</keyword>
<dbReference type="Pfam" id="PF13469">
    <property type="entry name" value="Sulfotransfer_3"/>
    <property type="match status" value="1"/>
</dbReference>
<dbReference type="Proteomes" id="UP000622166">
    <property type="component" value="Unassembled WGS sequence"/>
</dbReference>
<dbReference type="InterPro" id="IPR027417">
    <property type="entry name" value="P-loop_NTPase"/>
</dbReference>
<protein>
    <recommendedName>
        <fullName evidence="3">Sulfotransferase</fullName>
    </recommendedName>
</protein>
<dbReference type="RefSeq" id="WP_229858478.1">
    <property type="nucleotide sequence ID" value="NZ_BMVW01000002.1"/>
</dbReference>
<gene>
    <name evidence="1" type="ORF">GCM10010365_17170</name>
</gene>
<comment type="caution">
    <text evidence="1">The sequence shown here is derived from an EMBL/GenBank/DDBJ whole genome shotgun (WGS) entry which is preliminary data.</text>
</comment>